<gene>
    <name evidence="1" type="ORF">TorRG33x02_222980</name>
</gene>
<dbReference type="AlphaFoldDB" id="A0A2P5E8L5"/>
<sequence length="105" mass="12966">MSVPIYSPYYYYKLYKDNRYYHDSQYDRPPYYPQQYHSYFSYYPEEIRHNDRVIGDVPAYDGTSDYNIFLAWVSAPEEFFDYHNFTDDQCIFYASWKLVRPAKVH</sequence>
<dbReference type="EMBL" id="JXTC01000206">
    <property type="protein sequence ID" value="PON81877.1"/>
    <property type="molecule type" value="Genomic_DNA"/>
</dbReference>
<reference evidence="2" key="1">
    <citation type="submission" date="2016-06" db="EMBL/GenBank/DDBJ databases">
        <title>Parallel loss of symbiosis genes in relatives of nitrogen-fixing non-legume Parasponia.</title>
        <authorList>
            <person name="Van Velzen R."/>
            <person name="Holmer R."/>
            <person name="Bu F."/>
            <person name="Rutten L."/>
            <person name="Van Zeijl A."/>
            <person name="Liu W."/>
            <person name="Santuari L."/>
            <person name="Cao Q."/>
            <person name="Sharma T."/>
            <person name="Shen D."/>
            <person name="Roswanjaya Y."/>
            <person name="Wardhani T."/>
            <person name="Kalhor M.S."/>
            <person name="Jansen J."/>
            <person name="Van den Hoogen J."/>
            <person name="Gungor B."/>
            <person name="Hartog M."/>
            <person name="Hontelez J."/>
            <person name="Verver J."/>
            <person name="Yang W.-C."/>
            <person name="Schijlen E."/>
            <person name="Repin R."/>
            <person name="Schilthuizen M."/>
            <person name="Schranz E."/>
            <person name="Heidstra R."/>
            <person name="Miyata K."/>
            <person name="Fedorova E."/>
            <person name="Kohlen W."/>
            <person name="Bisseling T."/>
            <person name="Smit S."/>
            <person name="Geurts R."/>
        </authorList>
    </citation>
    <scope>NUCLEOTIDE SEQUENCE [LARGE SCALE GENOMIC DNA]</scope>
    <source>
        <strain evidence="2">cv. RG33-2</strain>
    </source>
</reference>
<accession>A0A2P5E8L5</accession>
<dbReference type="Proteomes" id="UP000237000">
    <property type="component" value="Unassembled WGS sequence"/>
</dbReference>
<organism evidence="1 2">
    <name type="scientific">Trema orientale</name>
    <name type="common">Charcoal tree</name>
    <name type="synonym">Celtis orientalis</name>
    <dbReference type="NCBI Taxonomy" id="63057"/>
    <lineage>
        <taxon>Eukaryota</taxon>
        <taxon>Viridiplantae</taxon>
        <taxon>Streptophyta</taxon>
        <taxon>Embryophyta</taxon>
        <taxon>Tracheophyta</taxon>
        <taxon>Spermatophyta</taxon>
        <taxon>Magnoliopsida</taxon>
        <taxon>eudicotyledons</taxon>
        <taxon>Gunneridae</taxon>
        <taxon>Pentapetalae</taxon>
        <taxon>rosids</taxon>
        <taxon>fabids</taxon>
        <taxon>Rosales</taxon>
        <taxon>Cannabaceae</taxon>
        <taxon>Trema</taxon>
    </lineage>
</organism>
<evidence type="ECO:0000313" key="2">
    <source>
        <dbReference type="Proteomes" id="UP000237000"/>
    </source>
</evidence>
<comment type="caution">
    <text evidence="1">The sequence shown here is derived from an EMBL/GenBank/DDBJ whole genome shotgun (WGS) entry which is preliminary data.</text>
</comment>
<proteinExistence type="predicted"/>
<name>A0A2P5E8L5_TREOI</name>
<evidence type="ECO:0000313" key="1">
    <source>
        <dbReference type="EMBL" id="PON81877.1"/>
    </source>
</evidence>
<keyword evidence="2" id="KW-1185">Reference proteome</keyword>
<dbReference type="InParanoid" id="A0A2P5E8L5"/>
<protein>
    <submittedName>
        <fullName evidence="1">Uncharacterized protein</fullName>
    </submittedName>
</protein>